<dbReference type="AlphaFoldDB" id="A0A285URR2"/>
<organism evidence="1 2">
    <name type="scientific">Rhizobium subbaraonis</name>
    <dbReference type="NCBI Taxonomy" id="908946"/>
    <lineage>
        <taxon>Bacteria</taxon>
        <taxon>Pseudomonadati</taxon>
        <taxon>Pseudomonadota</taxon>
        <taxon>Alphaproteobacteria</taxon>
        <taxon>Hyphomicrobiales</taxon>
        <taxon>Rhizobiaceae</taxon>
        <taxon>Rhizobium/Agrobacterium group</taxon>
        <taxon>Rhizobium</taxon>
    </lineage>
</organism>
<dbReference type="EMBL" id="OBQD01000011">
    <property type="protein sequence ID" value="SOC43356.1"/>
    <property type="molecule type" value="Genomic_DNA"/>
</dbReference>
<gene>
    <name evidence="1" type="ORF">SAMN05892877_11158</name>
</gene>
<proteinExistence type="predicted"/>
<reference evidence="1 2" key="1">
    <citation type="submission" date="2017-08" db="EMBL/GenBank/DDBJ databases">
        <authorList>
            <person name="de Groot N.N."/>
        </authorList>
    </citation>
    <scope>NUCLEOTIDE SEQUENCE [LARGE SCALE GENOMIC DNA]</scope>
    <source>
        <strain evidence="1 2">JC85</strain>
    </source>
</reference>
<name>A0A285URR2_9HYPH</name>
<evidence type="ECO:0000313" key="1">
    <source>
        <dbReference type="EMBL" id="SOC43356.1"/>
    </source>
</evidence>
<keyword evidence="2" id="KW-1185">Reference proteome</keyword>
<dbReference type="Proteomes" id="UP000219167">
    <property type="component" value="Unassembled WGS sequence"/>
</dbReference>
<sequence length="35" mass="3799">MKILPMPDAHARSGTRIFNSCTALNTIAPESEVRA</sequence>
<protein>
    <submittedName>
        <fullName evidence="1">Uncharacterized protein</fullName>
    </submittedName>
</protein>
<evidence type="ECO:0000313" key="2">
    <source>
        <dbReference type="Proteomes" id="UP000219167"/>
    </source>
</evidence>
<accession>A0A285URR2</accession>